<evidence type="ECO:0000256" key="1">
    <source>
        <dbReference type="ARBA" id="ARBA00010641"/>
    </source>
</evidence>
<evidence type="ECO:0000256" key="3">
    <source>
        <dbReference type="ARBA" id="ARBA00023082"/>
    </source>
</evidence>
<keyword evidence="2" id="KW-0805">Transcription regulation</keyword>
<evidence type="ECO:0000256" key="5">
    <source>
        <dbReference type="ARBA" id="ARBA00023163"/>
    </source>
</evidence>
<evidence type="ECO:0000259" key="8">
    <source>
        <dbReference type="Pfam" id="PF20239"/>
    </source>
</evidence>
<proteinExistence type="inferred from homology"/>
<sequence length="418" mass="45669">MQSLIESVFRAESGRALATVAAITHSLDLAEDAVQEAFVDALRSWADEGIPERPGAWITTAARNRAIDRVRRESKRPQREQLAQLTAAAEAAGAGPESAEDHELQLLFTCCHPALARPARIALTLRLVFGLSAEEIARLVLDAEATVAQRLSRAKAKIRNAGIPLRVPPRELFAERLPSVLSCIYLTFTEGYAPAAGDAVIRADLCRESIRLARLVHAVTPEDSEAEALLALLLLQDSRRAARMDSAGSVIPIEDQDRDSWDKMKAQAGLAHLRSAAVRGHGPYLLQAVIACAHTMAPSFSQTDWATIVAAYDQLLYHQDSPVVRLNRAIALGFRDGYTAGLEELDTLAADTRLARSHIFHAARADLCRRAGRNTDAVRSYEEALRAVKNSAVRAFLERRLREVQSDSAPSTGDHSRI</sequence>
<protein>
    <submittedName>
        <fullName evidence="9">RNA polymerase sigma-70 factor (ECF subfamily)</fullName>
    </submittedName>
</protein>
<accession>A0A839RQB8</accession>
<evidence type="ECO:0000259" key="6">
    <source>
        <dbReference type="Pfam" id="PF04542"/>
    </source>
</evidence>
<evidence type="ECO:0000259" key="7">
    <source>
        <dbReference type="Pfam" id="PF08281"/>
    </source>
</evidence>
<feature type="domain" description="RNA polymerase sigma factor 70 region 4 type 2" evidence="7">
    <location>
        <begin position="108"/>
        <end position="158"/>
    </location>
</feature>
<evidence type="ECO:0000313" key="9">
    <source>
        <dbReference type="EMBL" id="MBB3038509.1"/>
    </source>
</evidence>
<comment type="caution">
    <text evidence="9">The sequence shown here is derived from an EMBL/GenBank/DDBJ whole genome shotgun (WGS) entry which is preliminary data.</text>
</comment>
<dbReference type="InterPro" id="IPR007627">
    <property type="entry name" value="RNA_pol_sigma70_r2"/>
</dbReference>
<dbReference type="NCBIfam" id="TIGR02937">
    <property type="entry name" value="sigma70-ECF"/>
    <property type="match status" value="1"/>
</dbReference>
<evidence type="ECO:0000313" key="10">
    <source>
        <dbReference type="Proteomes" id="UP000567922"/>
    </source>
</evidence>
<keyword evidence="4" id="KW-0238">DNA-binding</keyword>
<dbReference type="EMBL" id="JACHWS010000003">
    <property type="protein sequence ID" value="MBB3038509.1"/>
    <property type="molecule type" value="Genomic_DNA"/>
</dbReference>
<dbReference type="GO" id="GO:0006352">
    <property type="term" value="P:DNA-templated transcription initiation"/>
    <property type="evidence" value="ECO:0007669"/>
    <property type="project" value="InterPro"/>
</dbReference>
<dbReference type="Gene3D" id="1.10.1740.10">
    <property type="match status" value="1"/>
</dbReference>
<evidence type="ECO:0000256" key="4">
    <source>
        <dbReference type="ARBA" id="ARBA00023125"/>
    </source>
</evidence>
<dbReference type="SUPFAM" id="SSF88946">
    <property type="entry name" value="Sigma2 domain of RNA polymerase sigma factors"/>
    <property type="match status" value="1"/>
</dbReference>
<dbReference type="InterPro" id="IPR046531">
    <property type="entry name" value="DUF6596"/>
</dbReference>
<dbReference type="AlphaFoldDB" id="A0A839RQB8"/>
<dbReference type="Gene3D" id="1.10.10.10">
    <property type="entry name" value="Winged helix-like DNA-binding domain superfamily/Winged helix DNA-binding domain"/>
    <property type="match status" value="1"/>
</dbReference>
<dbReference type="GO" id="GO:0003677">
    <property type="term" value="F:DNA binding"/>
    <property type="evidence" value="ECO:0007669"/>
    <property type="project" value="UniProtKB-KW"/>
</dbReference>
<dbReference type="Pfam" id="PF08281">
    <property type="entry name" value="Sigma70_r4_2"/>
    <property type="match status" value="1"/>
</dbReference>
<organism evidence="9 10">
    <name type="scientific">Hoyosella altamirensis</name>
    <dbReference type="NCBI Taxonomy" id="616997"/>
    <lineage>
        <taxon>Bacteria</taxon>
        <taxon>Bacillati</taxon>
        <taxon>Actinomycetota</taxon>
        <taxon>Actinomycetes</taxon>
        <taxon>Mycobacteriales</taxon>
        <taxon>Hoyosellaceae</taxon>
        <taxon>Hoyosella</taxon>
    </lineage>
</organism>
<dbReference type="Pfam" id="PF20239">
    <property type="entry name" value="DUF6596"/>
    <property type="match status" value="1"/>
</dbReference>
<feature type="domain" description="DUF6596" evidence="8">
    <location>
        <begin position="176"/>
        <end position="277"/>
    </location>
</feature>
<dbReference type="SUPFAM" id="SSF88659">
    <property type="entry name" value="Sigma3 and sigma4 domains of RNA polymerase sigma factors"/>
    <property type="match status" value="1"/>
</dbReference>
<dbReference type="InterPro" id="IPR013324">
    <property type="entry name" value="RNA_pol_sigma_r3/r4-like"/>
</dbReference>
<keyword evidence="3" id="KW-0731">Sigma factor</keyword>
<dbReference type="InterPro" id="IPR013249">
    <property type="entry name" value="RNA_pol_sigma70_r4_t2"/>
</dbReference>
<dbReference type="PANTHER" id="PTHR47756:SF2">
    <property type="entry name" value="BLL6612 PROTEIN"/>
    <property type="match status" value="1"/>
</dbReference>
<dbReference type="InterPro" id="IPR036388">
    <property type="entry name" value="WH-like_DNA-bd_sf"/>
</dbReference>
<feature type="domain" description="RNA polymerase sigma-70 region 2" evidence="6">
    <location>
        <begin position="12"/>
        <end position="75"/>
    </location>
</feature>
<dbReference type="GO" id="GO:0016987">
    <property type="term" value="F:sigma factor activity"/>
    <property type="evidence" value="ECO:0007669"/>
    <property type="project" value="UniProtKB-KW"/>
</dbReference>
<reference evidence="9 10" key="1">
    <citation type="submission" date="2020-08" db="EMBL/GenBank/DDBJ databases">
        <title>Sequencing the genomes of 1000 actinobacteria strains.</title>
        <authorList>
            <person name="Klenk H.-P."/>
        </authorList>
    </citation>
    <scope>NUCLEOTIDE SEQUENCE [LARGE SCALE GENOMIC DNA]</scope>
    <source>
        <strain evidence="9 10">DSM 45258</strain>
    </source>
</reference>
<gene>
    <name evidence="9" type="ORF">FHU29_002978</name>
</gene>
<dbReference type="Pfam" id="PF04542">
    <property type="entry name" value="Sigma70_r2"/>
    <property type="match status" value="1"/>
</dbReference>
<dbReference type="PANTHER" id="PTHR47756">
    <property type="entry name" value="BLL6612 PROTEIN-RELATED"/>
    <property type="match status" value="1"/>
</dbReference>
<keyword evidence="5" id="KW-0804">Transcription</keyword>
<comment type="similarity">
    <text evidence="1">Belongs to the sigma-70 factor family. ECF subfamily.</text>
</comment>
<dbReference type="InterPro" id="IPR014284">
    <property type="entry name" value="RNA_pol_sigma-70_dom"/>
</dbReference>
<dbReference type="InterPro" id="IPR013325">
    <property type="entry name" value="RNA_pol_sigma_r2"/>
</dbReference>
<dbReference type="Proteomes" id="UP000567922">
    <property type="component" value="Unassembled WGS sequence"/>
</dbReference>
<name>A0A839RQB8_9ACTN</name>
<keyword evidence="10" id="KW-1185">Reference proteome</keyword>
<evidence type="ECO:0000256" key="2">
    <source>
        <dbReference type="ARBA" id="ARBA00023015"/>
    </source>
</evidence>